<keyword evidence="3 10" id="KW-0813">Transport</keyword>
<evidence type="ECO:0000256" key="1">
    <source>
        <dbReference type="ARBA" id="ARBA00004477"/>
    </source>
</evidence>
<evidence type="ECO:0000256" key="3">
    <source>
        <dbReference type="ARBA" id="ARBA00022448"/>
    </source>
</evidence>
<dbReference type="InParanoid" id="A0A0H2S841"/>
<keyword evidence="8 10" id="KW-0443">Lipid metabolism</keyword>
<evidence type="ECO:0000256" key="10">
    <source>
        <dbReference type="RuleBase" id="RU368065"/>
    </source>
</evidence>
<dbReference type="AlphaFoldDB" id="A0A0H2S841"/>
<dbReference type="PANTHER" id="PTHR14467">
    <property type="entry name" value="ARV1"/>
    <property type="match status" value="1"/>
</dbReference>
<dbReference type="EMBL" id="KQ085966">
    <property type="protein sequence ID" value="KLO13036.1"/>
    <property type="molecule type" value="Genomic_DNA"/>
</dbReference>
<evidence type="ECO:0000256" key="4">
    <source>
        <dbReference type="ARBA" id="ARBA00022692"/>
    </source>
</evidence>
<keyword evidence="9" id="KW-0472">Membrane</keyword>
<proteinExistence type="inferred from homology"/>
<dbReference type="Proteomes" id="UP000053477">
    <property type="component" value="Unassembled WGS sequence"/>
</dbReference>
<keyword evidence="12" id="KW-1185">Reference proteome</keyword>
<dbReference type="InterPro" id="IPR007290">
    <property type="entry name" value="Arv1"/>
</dbReference>
<comment type="similarity">
    <text evidence="2 10">Belongs to the ARV1 family.</text>
</comment>
<dbReference type="OrthoDB" id="2192830at2759"/>
<comment type="subcellular location">
    <subcellularLocation>
        <location evidence="1 10">Endoplasmic reticulum membrane</location>
        <topology evidence="1 10">Multi-pass membrane protein</topology>
    </subcellularLocation>
    <subcellularLocation>
        <location evidence="10">Golgi apparatus membrane</location>
        <topology evidence="10">Multi-pass membrane protein</topology>
    </subcellularLocation>
</comment>
<dbReference type="STRING" id="27342.A0A0H2S841"/>
<evidence type="ECO:0000256" key="2">
    <source>
        <dbReference type="ARBA" id="ARBA00009187"/>
    </source>
</evidence>
<dbReference type="GO" id="GO:0005789">
    <property type="term" value="C:endoplasmic reticulum membrane"/>
    <property type="evidence" value="ECO:0007669"/>
    <property type="project" value="UniProtKB-SubCell"/>
</dbReference>
<reference evidence="11 12" key="1">
    <citation type="submission" date="2015-04" db="EMBL/GenBank/DDBJ databases">
        <title>Complete genome sequence of Schizopora paradoxa KUC8140, a cosmopolitan wood degrader in East Asia.</title>
        <authorList>
            <consortium name="DOE Joint Genome Institute"/>
            <person name="Min B."/>
            <person name="Park H."/>
            <person name="Jang Y."/>
            <person name="Kim J.-J."/>
            <person name="Kim K.H."/>
            <person name="Pangilinan J."/>
            <person name="Lipzen A."/>
            <person name="Riley R."/>
            <person name="Grigoriev I.V."/>
            <person name="Spatafora J.W."/>
            <person name="Choi I.-G."/>
        </authorList>
    </citation>
    <scope>NUCLEOTIDE SEQUENCE [LARGE SCALE GENOMIC DNA]</scope>
    <source>
        <strain evidence="11 12">KUC8140</strain>
    </source>
</reference>
<evidence type="ECO:0000256" key="5">
    <source>
        <dbReference type="ARBA" id="ARBA00022824"/>
    </source>
</evidence>
<gene>
    <name evidence="11" type="ORF">SCHPADRAFT_904560</name>
</gene>
<evidence type="ECO:0000256" key="9">
    <source>
        <dbReference type="ARBA" id="ARBA00023136"/>
    </source>
</evidence>
<dbReference type="Pfam" id="PF04161">
    <property type="entry name" value="Arv1"/>
    <property type="match status" value="1"/>
</dbReference>
<dbReference type="GO" id="GO:0006665">
    <property type="term" value="P:sphingolipid metabolic process"/>
    <property type="evidence" value="ECO:0007669"/>
    <property type="project" value="UniProtKB-UniRule"/>
</dbReference>
<dbReference type="GO" id="GO:0032366">
    <property type="term" value="P:intracellular sterol transport"/>
    <property type="evidence" value="ECO:0007669"/>
    <property type="project" value="UniProtKB-UniRule"/>
</dbReference>
<comment type="function">
    <text evidence="10">Mediator of sterol homeostasis involved in sterol uptake, trafficking and distribution into membranes.</text>
</comment>
<keyword evidence="4" id="KW-0812">Transmembrane</keyword>
<keyword evidence="10" id="KW-0746">Sphingolipid metabolism</keyword>
<evidence type="ECO:0000256" key="6">
    <source>
        <dbReference type="ARBA" id="ARBA00022989"/>
    </source>
</evidence>
<evidence type="ECO:0000313" key="12">
    <source>
        <dbReference type="Proteomes" id="UP000053477"/>
    </source>
</evidence>
<keyword evidence="6" id="KW-1133">Transmembrane helix</keyword>
<evidence type="ECO:0000256" key="8">
    <source>
        <dbReference type="ARBA" id="ARBA00023098"/>
    </source>
</evidence>
<protein>
    <recommendedName>
        <fullName evidence="10">Protein ARV</fullName>
    </recommendedName>
</protein>
<keyword evidence="10" id="KW-0333">Golgi apparatus</keyword>
<evidence type="ECO:0000256" key="7">
    <source>
        <dbReference type="ARBA" id="ARBA00023055"/>
    </source>
</evidence>
<sequence>MPICTTCTEFIPYLYTVYESADNLRLEQCPNPKCRKFADPYVESDDLVLFMDLILLKRGVFRHLLFNRGYPPRQALTREMEKKPAKLEVIRTEREFKRWETILRLGASLIFVDAFIRWCHIRSPLDGSSTWTKDEVEPLMRIFGGCIIETLAFHAGVTITSAVMLQLVDLIHRQLGPAFIPRSSGVKAEFRLSHVPLTLLFSSLTKLFLLLMLALWKPSLSSIGYSNYSGLNDVPPPSRLPAVVHSALSLLDDENLDRGWIVRNVLGGMAAGFGLRVVLDINPFFTTIVVVAGWAVKTYVANYLHPWVSSGGGDVFLAYSIP</sequence>
<comment type="function">
    <text evidence="10">Regulates also the sphingolipid metabolism.</text>
</comment>
<dbReference type="PANTHER" id="PTHR14467:SF0">
    <property type="entry name" value="PROTEIN ARV1"/>
    <property type="match status" value="1"/>
</dbReference>
<accession>A0A0H2S841</accession>
<dbReference type="GO" id="GO:0097036">
    <property type="term" value="P:regulation of plasma membrane sterol distribution"/>
    <property type="evidence" value="ECO:0007669"/>
    <property type="project" value="UniProtKB-UniRule"/>
</dbReference>
<organism evidence="11 12">
    <name type="scientific">Schizopora paradoxa</name>
    <dbReference type="NCBI Taxonomy" id="27342"/>
    <lineage>
        <taxon>Eukaryota</taxon>
        <taxon>Fungi</taxon>
        <taxon>Dikarya</taxon>
        <taxon>Basidiomycota</taxon>
        <taxon>Agaricomycotina</taxon>
        <taxon>Agaricomycetes</taxon>
        <taxon>Hymenochaetales</taxon>
        <taxon>Schizoporaceae</taxon>
        <taxon>Schizopora</taxon>
    </lineage>
</organism>
<evidence type="ECO:0000313" key="11">
    <source>
        <dbReference type="EMBL" id="KLO13036.1"/>
    </source>
</evidence>
<dbReference type="GO" id="GO:0016125">
    <property type="term" value="P:sterol metabolic process"/>
    <property type="evidence" value="ECO:0007669"/>
    <property type="project" value="UniProtKB-UniRule"/>
</dbReference>
<keyword evidence="5 10" id="KW-0256">Endoplasmic reticulum</keyword>
<name>A0A0H2S841_9AGAM</name>
<dbReference type="GO" id="GO:0000139">
    <property type="term" value="C:Golgi membrane"/>
    <property type="evidence" value="ECO:0007669"/>
    <property type="project" value="UniProtKB-SubCell"/>
</dbReference>
<keyword evidence="7 10" id="KW-0445">Lipid transport</keyword>
<dbReference type="GO" id="GO:0032541">
    <property type="term" value="C:cortical endoplasmic reticulum"/>
    <property type="evidence" value="ECO:0007669"/>
    <property type="project" value="TreeGrafter"/>
</dbReference>